<evidence type="ECO:0000313" key="1">
    <source>
        <dbReference type="EMBL" id="XCJ78049.1"/>
    </source>
</evidence>
<proteinExistence type="predicted"/>
<dbReference type="EMBL" id="CP159578">
    <property type="protein sequence ID" value="XCJ78049.1"/>
    <property type="molecule type" value="Genomic_DNA"/>
</dbReference>
<accession>A0AB74U9B4</accession>
<reference evidence="1" key="1">
    <citation type="submission" date="2024-06" db="EMBL/GenBank/DDBJ databases">
        <title>Complete genome of Salinicola endophyticus HNIBRBA4755.</title>
        <authorList>
            <person name="Shin S.Y."/>
            <person name="Kang H."/>
            <person name="Song J."/>
        </authorList>
    </citation>
    <scope>NUCLEOTIDE SEQUENCE</scope>
    <source>
        <strain evidence="1">HNIBRBA4755</strain>
    </source>
</reference>
<protein>
    <submittedName>
        <fullName evidence="1">DUF2845 domain-containing protein</fullName>
    </submittedName>
</protein>
<organism evidence="1">
    <name type="scientific">Salinicola endophyticus</name>
    <dbReference type="NCBI Taxonomy" id="1949083"/>
    <lineage>
        <taxon>Bacteria</taxon>
        <taxon>Pseudomonadati</taxon>
        <taxon>Pseudomonadota</taxon>
        <taxon>Gammaproteobacteria</taxon>
        <taxon>Oceanospirillales</taxon>
        <taxon>Halomonadaceae</taxon>
        <taxon>Salinicola</taxon>
    </lineage>
</organism>
<dbReference type="AlphaFoldDB" id="A0AB74U9B4"/>
<dbReference type="RefSeq" id="WP_353979071.1">
    <property type="nucleotide sequence ID" value="NZ_CP159578.1"/>
</dbReference>
<name>A0AB74U9B4_9GAMM</name>
<dbReference type="InterPro" id="IPR021268">
    <property type="entry name" value="DUF2845"/>
</dbReference>
<sequence length="101" mass="11202">MQLKHFSLIWVLFLIIGASTPSYALRCQNGLVQDGDLKSEVIAKCGSPASKEVEPPQSRGGRIIKGAVTIERWIYGPMNGAYYYLRFIDGKLVDEDIKVGL</sequence>
<dbReference type="Pfam" id="PF11006">
    <property type="entry name" value="DUF2845"/>
    <property type="match status" value="1"/>
</dbReference>
<gene>
    <name evidence="1" type="ORF">ABV408_11390</name>
</gene>